<sequence>MTPDSVRPEPGTILTLEQVEPEATYYGVRVAACEDGEPLLAIGTHDLRRVIAAWSRYLREFCGETLRDYLSLCVPDCTAPWCNRYDCRTLRSTIDRPGWLVFRAPDPAKDQDPEYAWYFEVADADTLGAIPVVSV</sequence>
<dbReference type="Proteomes" id="UP001183246">
    <property type="component" value="Unassembled WGS sequence"/>
</dbReference>
<name>A0ABU2N0V6_9ACTN</name>
<evidence type="ECO:0000313" key="2">
    <source>
        <dbReference type="Proteomes" id="UP001183246"/>
    </source>
</evidence>
<dbReference type="RefSeq" id="WP_311708664.1">
    <property type="nucleotide sequence ID" value="NZ_JAVREL010000034.1"/>
</dbReference>
<organism evidence="1 2">
    <name type="scientific">Streptomyces litchfieldiae</name>
    <dbReference type="NCBI Taxonomy" id="3075543"/>
    <lineage>
        <taxon>Bacteria</taxon>
        <taxon>Bacillati</taxon>
        <taxon>Actinomycetota</taxon>
        <taxon>Actinomycetes</taxon>
        <taxon>Kitasatosporales</taxon>
        <taxon>Streptomycetaceae</taxon>
        <taxon>Streptomyces</taxon>
    </lineage>
</organism>
<evidence type="ECO:0000313" key="1">
    <source>
        <dbReference type="EMBL" id="MDT0347537.1"/>
    </source>
</evidence>
<protein>
    <submittedName>
        <fullName evidence="1">Uncharacterized protein</fullName>
    </submittedName>
</protein>
<reference evidence="2" key="1">
    <citation type="submission" date="2023-07" db="EMBL/GenBank/DDBJ databases">
        <title>30 novel species of actinomycetes from the DSMZ collection.</title>
        <authorList>
            <person name="Nouioui I."/>
        </authorList>
    </citation>
    <scope>NUCLEOTIDE SEQUENCE [LARGE SCALE GENOMIC DNA]</scope>
    <source>
        <strain evidence="2">DSM 44938</strain>
    </source>
</reference>
<dbReference type="EMBL" id="JAVREL010000034">
    <property type="protein sequence ID" value="MDT0347537.1"/>
    <property type="molecule type" value="Genomic_DNA"/>
</dbReference>
<keyword evidence="2" id="KW-1185">Reference proteome</keyword>
<accession>A0ABU2N0V6</accession>
<proteinExistence type="predicted"/>
<gene>
    <name evidence="1" type="ORF">RM590_33960</name>
</gene>
<comment type="caution">
    <text evidence="1">The sequence shown here is derived from an EMBL/GenBank/DDBJ whole genome shotgun (WGS) entry which is preliminary data.</text>
</comment>